<dbReference type="SUPFAM" id="SSF52047">
    <property type="entry name" value="RNI-like"/>
    <property type="match status" value="1"/>
</dbReference>
<dbReference type="GO" id="GO:0005737">
    <property type="term" value="C:cytoplasm"/>
    <property type="evidence" value="ECO:0007669"/>
    <property type="project" value="UniProtKB-SubCell"/>
</dbReference>
<dbReference type="PANTHER" id="PTHR24106">
    <property type="entry name" value="NACHT, LRR AND CARD DOMAINS-CONTAINING"/>
    <property type="match status" value="1"/>
</dbReference>
<evidence type="ECO:0000256" key="4">
    <source>
        <dbReference type="ARBA" id="ARBA00022737"/>
    </source>
</evidence>
<dbReference type="GO" id="GO:0005524">
    <property type="term" value="F:ATP binding"/>
    <property type="evidence" value="ECO:0007669"/>
    <property type="project" value="UniProtKB-KW"/>
</dbReference>
<dbReference type="Pfam" id="PF14484">
    <property type="entry name" value="FISNA"/>
    <property type="match status" value="1"/>
</dbReference>
<dbReference type="Pfam" id="PF17776">
    <property type="entry name" value="NLRC4_HD2"/>
    <property type="match status" value="1"/>
</dbReference>
<keyword evidence="3" id="KW-0433">Leucine-rich repeat</keyword>
<dbReference type="Gene3D" id="3.40.50.300">
    <property type="entry name" value="P-loop containing nucleotide triphosphate hydrolases"/>
    <property type="match status" value="1"/>
</dbReference>
<dbReference type="Ensembl" id="ENSAMXT00005049949.1">
    <property type="protein sequence ID" value="ENSAMXP00005045973.1"/>
    <property type="gene ID" value="ENSAMXG00005021216.1"/>
</dbReference>
<keyword evidence="2" id="KW-0963">Cytoplasm</keyword>
<comment type="subcellular location">
    <subcellularLocation>
        <location evidence="1">Cytoplasm</location>
    </subcellularLocation>
</comment>
<evidence type="ECO:0000256" key="2">
    <source>
        <dbReference type="ARBA" id="ARBA00022490"/>
    </source>
</evidence>
<evidence type="ECO:0000313" key="9">
    <source>
        <dbReference type="Proteomes" id="UP000694621"/>
    </source>
</evidence>
<keyword evidence="6" id="KW-0067">ATP-binding</keyword>
<dbReference type="InterPro" id="IPR029495">
    <property type="entry name" value="NACHT-assoc"/>
</dbReference>
<keyword evidence="5" id="KW-0547">Nucleotide-binding</keyword>
<dbReference type="InterPro" id="IPR041075">
    <property type="entry name" value="NOD1/2_WH"/>
</dbReference>
<dbReference type="FunFam" id="3.40.50.300:FF:001524">
    <property type="entry name" value="Si:dkey-126g1.7"/>
    <property type="match status" value="1"/>
</dbReference>
<dbReference type="Proteomes" id="UP000694621">
    <property type="component" value="Unplaced"/>
</dbReference>
<dbReference type="Pfam" id="PF17779">
    <property type="entry name" value="WHD_NOD2"/>
    <property type="match status" value="1"/>
</dbReference>
<proteinExistence type="predicted"/>
<dbReference type="Pfam" id="PF13516">
    <property type="entry name" value="LRR_6"/>
    <property type="match status" value="2"/>
</dbReference>
<protein>
    <recommendedName>
        <fullName evidence="7">NACHT domain-containing protein</fullName>
    </recommendedName>
</protein>
<accession>A0A8B9RIW9</accession>
<dbReference type="SMART" id="SM00368">
    <property type="entry name" value="LRR_RI"/>
    <property type="match status" value="3"/>
</dbReference>
<organism evidence="8 9">
    <name type="scientific">Astyanax mexicanus</name>
    <name type="common">Blind cave fish</name>
    <name type="synonym">Astyanax fasciatus mexicanus</name>
    <dbReference type="NCBI Taxonomy" id="7994"/>
    <lineage>
        <taxon>Eukaryota</taxon>
        <taxon>Metazoa</taxon>
        <taxon>Chordata</taxon>
        <taxon>Craniata</taxon>
        <taxon>Vertebrata</taxon>
        <taxon>Euteleostomi</taxon>
        <taxon>Actinopterygii</taxon>
        <taxon>Neopterygii</taxon>
        <taxon>Teleostei</taxon>
        <taxon>Ostariophysi</taxon>
        <taxon>Characiformes</taxon>
        <taxon>Characoidei</taxon>
        <taxon>Acestrorhamphidae</taxon>
        <taxon>Acestrorhamphinae</taxon>
        <taxon>Astyanax</taxon>
    </lineage>
</organism>
<keyword evidence="4" id="KW-0677">Repeat</keyword>
<dbReference type="SMART" id="SM01288">
    <property type="entry name" value="FISNA"/>
    <property type="match status" value="1"/>
</dbReference>
<dbReference type="InterPro" id="IPR007111">
    <property type="entry name" value="NACHT_NTPase"/>
</dbReference>
<reference evidence="8" key="1">
    <citation type="submission" date="2025-08" db="UniProtKB">
        <authorList>
            <consortium name="Ensembl"/>
        </authorList>
    </citation>
    <scope>IDENTIFICATION</scope>
</reference>
<dbReference type="InterPro" id="IPR032675">
    <property type="entry name" value="LRR_dom_sf"/>
</dbReference>
<dbReference type="InterPro" id="IPR027417">
    <property type="entry name" value="P-loop_NTPase"/>
</dbReference>
<dbReference type="AlphaFoldDB" id="A0A8B9RIW9"/>
<evidence type="ECO:0000256" key="6">
    <source>
        <dbReference type="ARBA" id="ARBA00022840"/>
    </source>
</evidence>
<name>A0A8B9RIW9_ASTMX</name>
<dbReference type="InterPro" id="IPR001611">
    <property type="entry name" value="Leu-rich_rpt"/>
</dbReference>
<dbReference type="Gene3D" id="3.80.10.10">
    <property type="entry name" value="Ribonuclease Inhibitor"/>
    <property type="match status" value="1"/>
</dbReference>
<evidence type="ECO:0000256" key="1">
    <source>
        <dbReference type="ARBA" id="ARBA00004496"/>
    </source>
</evidence>
<dbReference type="PROSITE" id="PS50837">
    <property type="entry name" value="NACHT"/>
    <property type="match status" value="1"/>
</dbReference>
<dbReference type="InterPro" id="IPR041267">
    <property type="entry name" value="NLRP_HD2"/>
</dbReference>
<dbReference type="InterPro" id="IPR051261">
    <property type="entry name" value="NLR"/>
</dbReference>
<evidence type="ECO:0000259" key="7">
    <source>
        <dbReference type="PROSITE" id="PS50837"/>
    </source>
</evidence>
<evidence type="ECO:0000256" key="5">
    <source>
        <dbReference type="ARBA" id="ARBA00022741"/>
    </source>
</evidence>
<dbReference type="Pfam" id="PF05729">
    <property type="entry name" value="NACHT"/>
    <property type="match status" value="1"/>
</dbReference>
<sequence length="792" mass="89489">MTKYCYIPQLYFALCLTVHAIRDAIFANRGVQREGSEITGRNMETSVQNLDYPSYPGDVPVGGDDTLHAFGDRMKQDDLATTSQTTLALSCHQRLKFTLGEKCQKRTEGILKTGSLVHLHEIYTELYIVEEGSDEANKEHEVSQIEAASRRRDTQEIPIKCNDILKHKDKVIRTVLTKGVAGIGKTVSVQKFILDWAEGTANQDVLFIFPLPFRKLNLIKEEKLSLVNLLHRFFTDTKNLKPEEFHHNKVLFIFDGLDECRLPLDFQNSESVSDVTQSASVDVLLTNLIKGKLLPSALIWITTRPAAADQIPADCINQVTEIRGFSDLQKEEYFRKRFREEHVAERIITHLKSSRSLYIMCHIPVFCWITGSVLERILGESEISEIPKTLTEMFTQFIVFQIKHSRKKYQEKGDVDHEQAREIILALGKLAFQQLEKGNLIFYEEDLIKCGIDVREASVYSGVCTQIFWEESGLHLGRVFSFVHLSAQEFLAALYVILSFIFKNKNVLQRQHFPTKSTLSDVLKCAVDKALESETGHLNLFLRFLSGLSLESNQTILQGLLSQRVSTSHNTEEIIKYIKDKTCETTPEKTINLFHCLNELNDHSLQQKVQSYVNKEAIGGSCDPKFCPGQWSALAFIMLNSENQLEEFDLRRYHQSEECLLSLLPVIRTCRNVILPKCNLTGKSCAALASALSSNSSCIRELDLSYNKLQDSGVKLLCDGLKSSQCKLEKLGLECCSIGKEGCTALTAALTSNPTHLQELNIKHNKPGNSGVKLLQTLVEDPQCKLDKLLID</sequence>
<evidence type="ECO:0000313" key="8">
    <source>
        <dbReference type="Ensembl" id="ENSAMXP00005045973.1"/>
    </source>
</evidence>
<feature type="domain" description="NACHT" evidence="7">
    <location>
        <begin position="173"/>
        <end position="307"/>
    </location>
</feature>
<evidence type="ECO:0000256" key="3">
    <source>
        <dbReference type="ARBA" id="ARBA00022614"/>
    </source>
</evidence>